<dbReference type="Pfam" id="PF19700">
    <property type="entry name" value="DUF6198"/>
    <property type="match status" value="1"/>
</dbReference>
<feature type="transmembrane region" description="Helical" evidence="1">
    <location>
        <begin position="42"/>
        <end position="64"/>
    </location>
</feature>
<accession>A0A8J8K9W2</accession>
<dbReference type="PANTHER" id="PTHR40078:SF1">
    <property type="entry name" value="INTEGRAL MEMBRANE PROTEIN"/>
    <property type="match status" value="1"/>
</dbReference>
<evidence type="ECO:0000313" key="3">
    <source>
        <dbReference type="Proteomes" id="UP000625804"/>
    </source>
</evidence>
<sequence length="215" mass="23756">MKKWLVFFIGLLIMTFGIVLLIRADLGSAPWDVLHIGLHKQLGLTVGSWTIIVGIFVLFSSAVLGKQLPKLGAFLNMLFCGIFIDMYLLIPWLKTPETFTGQLVMLITGVIIMAYGMAIYISANCGAGPRDSLMLVLMQKTKMKVEWIRFSMEIVVLFIGWLLGGPVGIGTIIFCLTIGHATGIALPQCQKVVKAWLENNSMKVAKQGKSFNFIE</sequence>
<keyword evidence="3" id="KW-1185">Reference proteome</keyword>
<comment type="caution">
    <text evidence="2">The sequence shown here is derived from an EMBL/GenBank/DDBJ whole genome shotgun (WGS) entry which is preliminary data.</text>
</comment>
<keyword evidence="1" id="KW-1133">Transmembrane helix</keyword>
<evidence type="ECO:0000256" key="1">
    <source>
        <dbReference type="SAM" id="Phobius"/>
    </source>
</evidence>
<dbReference type="EMBL" id="JABTTE010000001">
    <property type="protein sequence ID" value="NSL50184.1"/>
    <property type="molecule type" value="Genomic_DNA"/>
</dbReference>
<proteinExistence type="predicted"/>
<keyword evidence="1" id="KW-0472">Membrane</keyword>
<feature type="transmembrane region" description="Helical" evidence="1">
    <location>
        <begin position="5"/>
        <end position="22"/>
    </location>
</feature>
<feature type="transmembrane region" description="Helical" evidence="1">
    <location>
        <begin position="71"/>
        <end position="90"/>
    </location>
</feature>
<dbReference type="InterPro" id="IPR038750">
    <property type="entry name" value="YczE/YyaS-like"/>
</dbReference>
<gene>
    <name evidence="2" type="ORF">HR057_00220</name>
</gene>
<name>A0A8J8K9W2_9BACI</name>
<reference evidence="2" key="1">
    <citation type="submission" date="2020-06" db="EMBL/GenBank/DDBJ databases">
        <title>A novel thermopfilic bacterium from Erzurum, Turkey.</title>
        <authorList>
            <person name="Adiguzel A."/>
            <person name="Ay H."/>
            <person name="Baltaci M.O."/>
        </authorList>
    </citation>
    <scope>NUCLEOTIDE SEQUENCE</scope>
    <source>
        <strain evidence="2">P2</strain>
    </source>
</reference>
<evidence type="ECO:0000313" key="2">
    <source>
        <dbReference type="EMBL" id="NSL50184.1"/>
    </source>
</evidence>
<dbReference type="Proteomes" id="UP000625804">
    <property type="component" value="Unassembled WGS sequence"/>
</dbReference>
<keyword evidence="1" id="KW-0812">Transmembrane</keyword>
<protein>
    <submittedName>
        <fullName evidence="2">YitT family protein</fullName>
    </submittedName>
</protein>
<dbReference type="AlphaFoldDB" id="A0A8J8K9W2"/>
<feature type="transmembrane region" description="Helical" evidence="1">
    <location>
        <begin position="102"/>
        <end position="126"/>
    </location>
</feature>
<organism evidence="2 3">
    <name type="scientific">Calidifontibacillus erzurumensis</name>
    <dbReference type="NCBI Taxonomy" id="2741433"/>
    <lineage>
        <taxon>Bacteria</taxon>
        <taxon>Bacillati</taxon>
        <taxon>Bacillota</taxon>
        <taxon>Bacilli</taxon>
        <taxon>Bacillales</taxon>
        <taxon>Bacillaceae</taxon>
        <taxon>Calidifontibacillus/Schinkia group</taxon>
        <taxon>Calidifontibacillus</taxon>
    </lineage>
</organism>
<dbReference type="PANTHER" id="PTHR40078">
    <property type="entry name" value="INTEGRAL MEMBRANE PROTEIN-RELATED"/>
    <property type="match status" value="1"/>
</dbReference>